<evidence type="ECO:0000259" key="1">
    <source>
        <dbReference type="PROSITE" id="PS50943"/>
    </source>
</evidence>
<dbReference type="EMBL" id="MSIE01000042">
    <property type="protein sequence ID" value="OLF15348.1"/>
    <property type="molecule type" value="Genomic_DNA"/>
</dbReference>
<proteinExistence type="predicted"/>
<feature type="domain" description="HTH cro/C1-type" evidence="1">
    <location>
        <begin position="11"/>
        <end position="66"/>
    </location>
</feature>
<dbReference type="InterPro" id="IPR001387">
    <property type="entry name" value="Cro/C1-type_HTH"/>
</dbReference>
<gene>
    <name evidence="2" type="ORF">BU204_22140</name>
</gene>
<dbReference type="RefSeq" id="WP_075127649.1">
    <property type="nucleotide sequence ID" value="NZ_MSIE01000042.1"/>
</dbReference>
<dbReference type="Gene3D" id="1.10.260.40">
    <property type="entry name" value="lambda repressor-like DNA-binding domains"/>
    <property type="match status" value="1"/>
</dbReference>
<accession>A0A1Q8CLV6</accession>
<dbReference type="SUPFAM" id="SSF47413">
    <property type="entry name" value="lambda repressor-like DNA-binding domains"/>
    <property type="match status" value="1"/>
</dbReference>
<dbReference type="CDD" id="cd00093">
    <property type="entry name" value="HTH_XRE"/>
    <property type="match status" value="1"/>
</dbReference>
<dbReference type="STRING" id="1912961.BU204_22140"/>
<dbReference type="PROSITE" id="PS50943">
    <property type="entry name" value="HTH_CROC1"/>
    <property type="match status" value="1"/>
</dbReference>
<reference evidence="2 3" key="1">
    <citation type="submission" date="2016-12" db="EMBL/GenBank/DDBJ databases">
        <title>The draft genome sequence of Actinophytocola sp. 11-183.</title>
        <authorList>
            <person name="Wang W."/>
            <person name="Yuan L."/>
        </authorList>
    </citation>
    <scope>NUCLEOTIDE SEQUENCE [LARGE SCALE GENOMIC DNA]</scope>
    <source>
        <strain evidence="2 3">11-183</strain>
    </source>
</reference>
<sequence>MSRDRIIGARLRAIRNEKTTLSLEQAAAEAQWSPSRLSRTERGLRQVTLEEVAVLLTAYRLPVSAREEILAEMRAGSSSGWWDRALPGVPPEVGALASYEADAEALVDVSVTAIPGLLHTYETAVGVMQADGAARRDIETRWMARLRRQQILGSVSYTAFIPQDVLRLPYGGERARKVQLEHLLCAQDRGISVRIIPDHQTQVLLLHSWLWMRFPNTGPVLHIELAAGGFFLHDQDVRPYSTALDRLNKIALSQTASRTLISDLMEAP</sequence>
<dbReference type="AlphaFoldDB" id="A0A1Q8CLV6"/>
<evidence type="ECO:0000313" key="3">
    <source>
        <dbReference type="Proteomes" id="UP000185596"/>
    </source>
</evidence>
<dbReference type="InterPro" id="IPR010982">
    <property type="entry name" value="Lambda_DNA-bd_dom_sf"/>
</dbReference>
<dbReference type="Pfam" id="PF13560">
    <property type="entry name" value="HTH_31"/>
    <property type="match status" value="1"/>
</dbReference>
<comment type="caution">
    <text evidence="2">The sequence shown here is derived from an EMBL/GenBank/DDBJ whole genome shotgun (WGS) entry which is preliminary data.</text>
</comment>
<organism evidence="2 3">
    <name type="scientific">Actinophytocola xanthii</name>
    <dbReference type="NCBI Taxonomy" id="1912961"/>
    <lineage>
        <taxon>Bacteria</taxon>
        <taxon>Bacillati</taxon>
        <taxon>Actinomycetota</taxon>
        <taxon>Actinomycetes</taxon>
        <taxon>Pseudonocardiales</taxon>
        <taxon>Pseudonocardiaceae</taxon>
    </lineage>
</organism>
<dbReference type="SMART" id="SM00530">
    <property type="entry name" value="HTH_XRE"/>
    <property type="match status" value="1"/>
</dbReference>
<keyword evidence="3" id="KW-1185">Reference proteome</keyword>
<evidence type="ECO:0000313" key="2">
    <source>
        <dbReference type="EMBL" id="OLF15348.1"/>
    </source>
</evidence>
<dbReference type="GO" id="GO:0003677">
    <property type="term" value="F:DNA binding"/>
    <property type="evidence" value="ECO:0007669"/>
    <property type="project" value="InterPro"/>
</dbReference>
<dbReference type="Proteomes" id="UP000185596">
    <property type="component" value="Unassembled WGS sequence"/>
</dbReference>
<dbReference type="Pfam" id="PF19054">
    <property type="entry name" value="DUF5753"/>
    <property type="match status" value="1"/>
</dbReference>
<name>A0A1Q8CLV6_9PSEU</name>
<protein>
    <recommendedName>
        <fullName evidence="1">HTH cro/C1-type domain-containing protein</fullName>
    </recommendedName>
</protein>
<dbReference type="InterPro" id="IPR043917">
    <property type="entry name" value="DUF5753"/>
</dbReference>